<accession>A0A834REZ8</accession>
<dbReference type="OrthoDB" id="6515067at2759"/>
<feature type="transmembrane region" description="Helical" evidence="7">
    <location>
        <begin position="501"/>
        <end position="524"/>
    </location>
</feature>
<protein>
    <submittedName>
        <fullName evidence="9">Leucine-rich repeat-containing protein 24</fullName>
    </submittedName>
</protein>
<proteinExistence type="predicted"/>
<reference evidence="9" key="2">
    <citation type="submission" date="2020-01" db="EMBL/GenBank/DDBJ databases">
        <authorList>
            <person name="Korhonen P.K.K."/>
            <person name="Guangxu M.G."/>
            <person name="Wang T.W."/>
            <person name="Stroehlein A.J.S."/>
            <person name="Young N.D."/>
            <person name="Ang C.-S.A."/>
            <person name="Fernando D.W.F."/>
            <person name="Lu H.L."/>
            <person name="Taylor S.T."/>
            <person name="Ehtesham M.E.M."/>
            <person name="Najaraj S.H.N."/>
            <person name="Harsha G.H.G."/>
            <person name="Madugundu A.M."/>
            <person name="Renuse S.R."/>
            <person name="Holt D.H."/>
            <person name="Pandey A.P."/>
            <person name="Papenfuss A.P."/>
            <person name="Gasser R.B.G."/>
            <person name="Fischer K.F."/>
        </authorList>
    </citation>
    <scope>NUCLEOTIDE SEQUENCE</scope>
    <source>
        <strain evidence="9">SSS_KF_BRIS2020</strain>
    </source>
</reference>
<evidence type="ECO:0000256" key="4">
    <source>
        <dbReference type="ARBA" id="ARBA00023157"/>
    </source>
</evidence>
<evidence type="ECO:0000313" key="10">
    <source>
        <dbReference type="EnsemblMetazoa" id="KAF7496029.1"/>
    </source>
</evidence>
<dbReference type="Pfam" id="PF13855">
    <property type="entry name" value="LRR_8"/>
    <property type="match status" value="1"/>
</dbReference>
<reference evidence="10" key="3">
    <citation type="submission" date="2022-06" db="UniProtKB">
        <authorList>
            <consortium name="EnsemblMetazoa"/>
        </authorList>
    </citation>
    <scope>IDENTIFICATION</scope>
</reference>
<keyword evidence="4" id="KW-1015">Disulfide bond</keyword>
<evidence type="ECO:0000256" key="6">
    <source>
        <dbReference type="SAM" id="MobiDB-lite"/>
    </source>
</evidence>
<feature type="domain" description="Ig-like" evidence="8">
    <location>
        <begin position="349"/>
        <end position="479"/>
    </location>
</feature>
<dbReference type="InterPro" id="IPR003599">
    <property type="entry name" value="Ig_sub"/>
</dbReference>
<sequence length="895" mass="101136">MASMFQLDTIVTQFKTTIDYQLIESLSILFQSTKYRTKQKILLNVWMLIISIQSLCRIEAAIEKKIYPHRLKIEFNDRKIFSLSNEEKNHKLSIISNDPNGLDRNNNDCLSICQCKWKSGKETANCDHRSLLSIPNGLSTTTQVIDLSGNVLTKLPPMVFVQRGLINLQRIYLADCQLIDVSAESFVKLSNLIELDLSNNSLTTIPSQSLAECPGLRRLSLAGNRISDIKSRSFLPLIKLNWLDLSRNVIYHLDSDAFIGLRSLQMLKIQSNRLQTIMGAHSFVNYLSKRLSLEMHDNQWHCDCHLGPLRDWILENSISIAIKPICSMPERLKDQTWDSIPIEQFSCPPSIQSVNTHFYKHIGNNVTITCSVSGFPSPKILWLFETAELHRSNKIVVDNFEEFHSKTAIKSSSNNDIERKNFHPKQQPLPSKRYSLVEELDQSGVITSKLTVHSLQPIDTQRIVCYAKNVGGEATKNFSLIVSTQEPFSSSRSMDLLVSEFMLIVVAICVLLLLLIIFLFVMIFRRKSNSNNHSRTNHVTDSSILSKVNQIDFLEKKNEFPPISSKTVIDDEIVRRSPNKSLHLDPNSFLTPSYHEIQARQQSQPSAIRIAENIDGYLSPSSNILLVNTIDMLSTKMNHQTENQFVSNPSISTDLSSQSTNLTSLNGNVRNASPNQNNQTNNSNDSGNSQIFLPSFDGSPSLSRSISNRISPNHLHHNQNQPDILVSSSAYYLTPSCNGSQFPLLNSGPWFTESSTPTINHNQMIYGKTKMTPTRIFSQSKLKFSETINNESQFPSNNHLHPTSSICSSDSIMASNNAFTIATIRRPKISNSIESNRMNRAIGNDHRTISSFPDGLRLIESSVDSGESIRLSDHHIDETEEDEYYKNNMESQQHI</sequence>
<dbReference type="Pfam" id="PF00560">
    <property type="entry name" value="LRR_1"/>
    <property type="match status" value="1"/>
</dbReference>
<dbReference type="SMART" id="SM00369">
    <property type="entry name" value="LRR_TYP"/>
    <property type="match status" value="6"/>
</dbReference>
<dbReference type="PANTHER" id="PTHR45842:SF12">
    <property type="entry name" value="KEKKON 5, ISOFORM A"/>
    <property type="match status" value="1"/>
</dbReference>
<evidence type="ECO:0000256" key="3">
    <source>
        <dbReference type="ARBA" id="ARBA00022737"/>
    </source>
</evidence>
<feature type="compositionally biased region" description="Polar residues" evidence="6">
    <location>
        <begin position="698"/>
        <end position="711"/>
    </location>
</feature>
<dbReference type="SUPFAM" id="SSF52058">
    <property type="entry name" value="L domain-like"/>
    <property type="match status" value="1"/>
</dbReference>
<name>A0A834REZ8_SARSC</name>
<evidence type="ECO:0000256" key="5">
    <source>
        <dbReference type="ARBA" id="ARBA00023180"/>
    </source>
</evidence>
<dbReference type="SUPFAM" id="SSF48726">
    <property type="entry name" value="Immunoglobulin"/>
    <property type="match status" value="1"/>
</dbReference>
<dbReference type="InterPro" id="IPR050467">
    <property type="entry name" value="LRFN"/>
</dbReference>
<keyword evidence="3" id="KW-0677">Repeat</keyword>
<reference evidence="11" key="1">
    <citation type="journal article" date="2020" name="PLoS Negl. Trop. Dis.">
        <title>High-quality nuclear genome for Sarcoptes scabiei-A critical resource for a neglected parasite.</title>
        <authorList>
            <person name="Korhonen P.K."/>
            <person name="Gasser R.B."/>
            <person name="Ma G."/>
            <person name="Wang T."/>
            <person name="Stroehlein A.J."/>
            <person name="Young N.D."/>
            <person name="Ang C.S."/>
            <person name="Fernando D.D."/>
            <person name="Lu H.C."/>
            <person name="Taylor S."/>
            <person name="Reynolds S.L."/>
            <person name="Mofiz E."/>
            <person name="Najaraj S.H."/>
            <person name="Gowda H."/>
            <person name="Madugundu A."/>
            <person name="Renuse S."/>
            <person name="Holt D."/>
            <person name="Pandey A."/>
            <person name="Papenfuss A.T."/>
            <person name="Fischer K."/>
        </authorList>
    </citation>
    <scope>NUCLEOTIDE SEQUENCE [LARGE SCALE GENOMIC DNA]</scope>
</reference>
<organism evidence="9">
    <name type="scientific">Sarcoptes scabiei</name>
    <name type="common">Itch mite</name>
    <name type="synonym">Acarus scabiei</name>
    <dbReference type="NCBI Taxonomy" id="52283"/>
    <lineage>
        <taxon>Eukaryota</taxon>
        <taxon>Metazoa</taxon>
        <taxon>Ecdysozoa</taxon>
        <taxon>Arthropoda</taxon>
        <taxon>Chelicerata</taxon>
        <taxon>Arachnida</taxon>
        <taxon>Acari</taxon>
        <taxon>Acariformes</taxon>
        <taxon>Sarcoptiformes</taxon>
        <taxon>Astigmata</taxon>
        <taxon>Psoroptidia</taxon>
        <taxon>Sarcoptoidea</taxon>
        <taxon>Sarcoptidae</taxon>
        <taxon>Sarcoptinae</taxon>
        <taxon>Sarcoptes</taxon>
    </lineage>
</organism>
<dbReference type="Gene3D" id="2.60.40.10">
    <property type="entry name" value="Immunoglobulins"/>
    <property type="match status" value="1"/>
</dbReference>
<dbReference type="InterPro" id="IPR036179">
    <property type="entry name" value="Ig-like_dom_sf"/>
</dbReference>
<dbReference type="FunFam" id="3.80.10.10:FF:000082">
    <property type="entry name" value="Leucine-rich repeat-containing 24"/>
    <property type="match status" value="1"/>
</dbReference>
<dbReference type="EMBL" id="WVUK01000042">
    <property type="protein sequence ID" value="KAF7496029.1"/>
    <property type="molecule type" value="Genomic_DNA"/>
</dbReference>
<keyword evidence="7" id="KW-0812">Transmembrane</keyword>
<evidence type="ECO:0000259" key="8">
    <source>
        <dbReference type="PROSITE" id="PS50835"/>
    </source>
</evidence>
<feature type="compositionally biased region" description="Low complexity" evidence="6">
    <location>
        <begin position="652"/>
        <end position="690"/>
    </location>
</feature>
<dbReference type="EnsemblMetazoa" id="SSS_308s_mrna">
    <property type="protein sequence ID" value="KAF7496029.1"/>
    <property type="gene ID" value="SSS_308"/>
</dbReference>
<keyword evidence="7" id="KW-1133">Transmembrane helix</keyword>
<feature type="region of interest" description="Disordered" evidence="6">
    <location>
        <begin position="646"/>
        <end position="719"/>
    </location>
</feature>
<dbReference type="InterPro" id="IPR007110">
    <property type="entry name" value="Ig-like_dom"/>
</dbReference>
<keyword evidence="2" id="KW-0732">Signal</keyword>
<evidence type="ECO:0000256" key="1">
    <source>
        <dbReference type="ARBA" id="ARBA00022614"/>
    </source>
</evidence>
<dbReference type="SMART" id="SM00082">
    <property type="entry name" value="LRRCT"/>
    <property type="match status" value="1"/>
</dbReference>
<dbReference type="InterPro" id="IPR032675">
    <property type="entry name" value="LRR_dom_sf"/>
</dbReference>
<evidence type="ECO:0000313" key="11">
    <source>
        <dbReference type="Proteomes" id="UP000070412"/>
    </source>
</evidence>
<keyword evidence="7" id="KW-0472">Membrane</keyword>
<dbReference type="InterPro" id="IPR000483">
    <property type="entry name" value="Cys-rich_flank_reg_C"/>
</dbReference>
<evidence type="ECO:0000256" key="2">
    <source>
        <dbReference type="ARBA" id="ARBA00022729"/>
    </source>
</evidence>
<dbReference type="PROSITE" id="PS51450">
    <property type="entry name" value="LRR"/>
    <property type="match status" value="2"/>
</dbReference>
<dbReference type="PANTHER" id="PTHR45842">
    <property type="entry name" value="SYNAPTIC ADHESION-LIKE MOLECULE SALM"/>
    <property type="match status" value="1"/>
</dbReference>
<keyword evidence="1" id="KW-0433">Leucine-rich repeat</keyword>
<dbReference type="AlphaFoldDB" id="A0A834REZ8"/>
<dbReference type="Gene3D" id="3.80.10.10">
    <property type="entry name" value="Ribonuclease Inhibitor"/>
    <property type="match status" value="2"/>
</dbReference>
<dbReference type="Proteomes" id="UP000070412">
    <property type="component" value="Unassembled WGS sequence"/>
</dbReference>
<gene>
    <name evidence="9" type="primary">SSS_308g</name>
    <name evidence="9" type="ORF">SSS_308</name>
</gene>
<dbReference type="InterPro" id="IPR003591">
    <property type="entry name" value="Leu-rich_rpt_typical-subtyp"/>
</dbReference>
<evidence type="ECO:0000313" key="9">
    <source>
        <dbReference type="EMBL" id="KAF7496029.1"/>
    </source>
</evidence>
<dbReference type="InterPro" id="IPR013783">
    <property type="entry name" value="Ig-like_fold"/>
</dbReference>
<keyword evidence="5" id="KW-0325">Glycoprotein</keyword>
<dbReference type="SMART" id="SM00409">
    <property type="entry name" value="IG"/>
    <property type="match status" value="1"/>
</dbReference>
<keyword evidence="11" id="KW-1185">Reference proteome</keyword>
<evidence type="ECO:0000256" key="7">
    <source>
        <dbReference type="SAM" id="Phobius"/>
    </source>
</evidence>
<dbReference type="InterPro" id="IPR001611">
    <property type="entry name" value="Leu-rich_rpt"/>
</dbReference>
<dbReference type="PROSITE" id="PS50835">
    <property type="entry name" value="IG_LIKE"/>
    <property type="match status" value="1"/>
</dbReference>